<dbReference type="Proteomes" id="UP000887560">
    <property type="component" value="Unplaced"/>
</dbReference>
<evidence type="ECO:0000313" key="2">
    <source>
        <dbReference type="Proteomes" id="UP000887560"/>
    </source>
</evidence>
<proteinExistence type="predicted"/>
<keyword evidence="2" id="KW-1185">Reference proteome</keyword>
<accession>A0A915PET2</accession>
<feature type="coiled-coil region" evidence="1">
    <location>
        <begin position="103"/>
        <end position="215"/>
    </location>
</feature>
<dbReference type="AlphaFoldDB" id="A0A915PET2"/>
<keyword evidence="1" id="KW-0175">Coiled coil</keyword>
<evidence type="ECO:0000256" key="1">
    <source>
        <dbReference type="SAM" id="Coils"/>
    </source>
</evidence>
<organism evidence="2 3">
    <name type="scientific">Meloidogyne floridensis</name>
    <dbReference type="NCBI Taxonomy" id="298350"/>
    <lineage>
        <taxon>Eukaryota</taxon>
        <taxon>Metazoa</taxon>
        <taxon>Ecdysozoa</taxon>
        <taxon>Nematoda</taxon>
        <taxon>Chromadorea</taxon>
        <taxon>Rhabditida</taxon>
        <taxon>Tylenchina</taxon>
        <taxon>Tylenchomorpha</taxon>
        <taxon>Tylenchoidea</taxon>
        <taxon>Meloidogynidae</taxon>
        <taxon>Meloidogyninae</taxon>
        <taxon>Meloidogyne</taxon>
    </lineage>
</organism>
<feature type="coiled-coil region" evidence="1">
    <location>
        <begin position="601"/>
        <end position="838"/>
    </location>
</feature>
<protein>
    <submittedName>
        <fullName evidence="3">Uncharacterized protein</fullName>
    </submittedName>
</protein>
<evidence type="ECO:0000313" key="3">
    <source>
        <dbReference type="WBParaSite" id="scf7180000424434.g13093"/>
    </source>
</evidence>
<name>A0A915PET2_9BILA</name>
<sequence length="884" mass="101393">MSEMKGGLKENYRLECLERLSVEQSLNSSQEESSKLRSEATEMLTEISRLRSEINLRDEQIHEQKELINENLIQIGDLNNSIFEANEKLNELQPLLHSEKLARRRADNLADDLSQELNKMGEELDKVNGKRDAMKEQLRAREVQTKKLERKLEDKQAEMDECVCELKKAHKRIQTELQQQLDDWRRKGLRLETENAQLKGKLEAAEIKEKTLERNNSGNLRSATGRFGSLQATQERDLRDSSVDSDVGIVGGGIFRPSYSSRNTTLMSATVSSTCSSSLYSGSLSRRYKRYETNNALSESTHSATTTSLFESNLLRRSGSRTSSMGNLSSSVSSTSSSLRRAAVANSAAMGVELDVIENSTLISVNETENNYLSYNLKSNNTDALESIQIQSQQNYNKTYQQILSKISNRCISKDEFKELHGNKTKPGLVTILLPFLVDDATYKIGLNELRKGFHLKPQNKNNGEVEEEFEEEEGNKRDFVDKAMLICFQTFAKIGSVVSFGKLFFWPEDTERAEKFLVKKFPEIEELFKLRFEEKGIKTKPFNVKTMDVIFNDFIEFRGEFITSLTATIDSGLLSRSPSAASTVSGCVANTNNPSGTNYMQSLSQRLEGAERRLLEKEREIQTAKQDTQLARRELDVYKQSLQESERSRDSLTKQCRQLTSELEQMGKKLKEEEEHFQTSQFESRKQSNDFIILKQKIEELKEENEAEMALEKKRNSEKMEKLVYEYESRIRQFVNAQRSQEQLLERLTESESQLDKTQSQLAHMERLQRTQSAIGETWEAQYRTAQSELEGIRDENAALKSRIRRQKKQIELLTQENELSERVIELETNVGRVQNRLQGDQSVSESCMEPPNGFYVAKEEQKNSGIFVDEERGSEVPIFTYF</sequence>
<dbReference type="WBParaSite" id="scf7180000424434.g13093">
    <property type="protein sequence ID" value="scf7180000424434.g13093"/>
    <property type="gene ID" value="scf7180000424434.g13093"/>
</dbReference>
<reference evidence="3" key="1">
    <citation type="submission" date="2022-11" db="UniProtKB">
        <authorList>
            <consortium name="WormBaseParasite"/>
        </authorList>
    </citation>
    <scope>IDENTIFICATION</scope>
</reference>